<dbReference type="InterPro" id="IPR013752">
    <property type="entry name" value="KPA_reductase"/>
</dbReference>
<accession>A0ABT4VGJ9</accession>
<evidence type="ECO:0000256" key="9">
    <source>
        <dbReference type="ARBA" id="ARBA00048793"/>
    </source>
</evidence>
<evidence type="ECO:0000256" key="10">
    <source>
        <dbReference type="RuleBase" id="RU362068"/>
    </source>
</evidence>
<evidence type="ECO:0000256" key="7">
    <source>
        <dbReference type="ARBA" id="ARBA00023002"/>
    </source>
</evidence>
<dbReference type="Gene3D" id="3.40.50.720">
    <property type="entry name" value="NAD(P)-binding Rossmann-like Domain"/>
    <property type="match status" value="1"/>
</dbReference>
<evidence type="ECO:0000313" key="14">
    <source>
        <dbReference type="Proteomes" id="UP001148313"/>
    </source>
</evidence>
<dbReference type="InterPro" id="IPR003710">
    <property type="entry name" value="ApbA"/>
</dbReference>
<gene>
    <name evidence="13" type="ORF">OOZ53_00615</name>
</gene>
<dbReference type="NCBIfam" id="TIGR00745">
    <property type="entry name" value="apbA_panE"/>
    <property type="match status" value="1"/>
</dbReference>
<comment type="function">
    <text evidence="10">Catalyzes the NADPH-dependent reduction of ketopantoate into pantoic acid.</text>
</comment>
<dbReference type="Gene3D" id="1.10.1040.10">
    <property type="entry name" value="N-(1-d-carboxylethyl)-l-norvaline Dehydrogenase, domain 2"/>
    <property type="match status" value="1"/>
</dbReference>
<organism evidence="13 14">
    <name type="scientific">Hoeflea poritis</name>
    <dbReference type="NCBI Taxonomy" id="2993659"/>
    <lineage>
        <taxon>Bacteria</taxon>
        <taxon>Pseudomonadati</taxon>
        <taxon>Pseudomonadota</taxon>
        <taxon>Alphaproteobacteria</taxon>
        <taxon>Hyphomicrobiales</taxon>
        <taxon>Rhizobiaceae</taxon>
        <taxon>Hoeflea</taxon>
    </lineage>
</organism>
<evidence type="ECO:0000256" key="6">
    <source>
        <dbReference type="ARBA" id="ARBA00022857"/>
    </source>
</evidence>
<dbReference type="SUPFAM" id="SSF48179">
    <property type="entry name" value="6-phosphogluconate dehydrogenase C-terminal domain-like"/>
    <property type="match status" value="1"/>
</dbReference>
<comment type="catalytic activity">
    <reaction evidence="9 10">
        <text>(R)-pantoate + NADP(+) = 2-dehydropantoate + NADPH + H(+)</text>
        <dbReference type="Rhea" id="RHEA:16233"/>
        <dbReference type="ChEBI" id="CHEBI:11561"/>
        <dbReference type="ChEBI" id="CHEBI:15378"/>
        <dbReference type="ChEBI" id="CHEBI:15980"/>
        <dbReference type="ChEBI" id="CHEBI:57783"/>
        <dbReference type="ChEBI" id="CHEBI:58349"/>
        <dbReference type="EC" id="1.1.1.169"/>
    </reaction>
</comment>
<evidence type="ECO:0000256" key="2">
    <source>
        <dbReference type="ARBA" id="ARBA00007870"/>
    </source>
</evidence>
<comment type="similarity">
    <text evidence="2 10">Belongs to the ketopantoate reductase family.</text>
</comment>
<sequence>MTADLGPIGVFGAGAIGCYVGGMLKAAGADVRFLGREHVAATLRENGLTLSRFDGPQVFVKPEDIVISTDPSILSDCDIILLCVKSQATPEAAVDMASRMKSGACVVSLQNGVDNAKTLADALGPERVCPAMVPFNVLSSGNGNYHRGTAGDLLMADTPKTRELSVLLTRAGIIATTRTDMNEVLWGKLLLNLNNALNVLSDIPLVEQLSNRAYRLVLADMVSEALAAIGKAGIRPAAIGKVRPWLIPLILRLPDWLFMRVAQSMLAMDAKARSSMWDDLKNGRQPEIDFLNGAVVRLAGEVGTPAPINRKVIALVEEAFKSGHSPGFSGEEILRLPKGGVD</sequence>
<comment type="caution">
    <text evidence="13">The sequence shown here is derived from an EMBL/GenBank/DDBJ whole genome shotgun (WGS) entry which is preliminary data.</text>
</comment>
<evidence type="ECO:0000256" key="1">
    <source>
        <dbReference type="ARBA" id="ARBA00004994"/>
    </source>
</evidence>
<dbReference type="InterPro" id="IPR036291">
    <property type="entry name" value="NAD(P)-bd_dom_sf"/>
</dbReference>
<evidence type="ECO:0000256" key="4">
    <source>
        <dbReference type="ARBA" id="ARBA00019465"/>
    </source>
</evidence>
<evidence type="ECO:0000256" key="5">
    <source>
        <dbReference type="ARBA" id="ARBA00022655"/>
    </source>
</evidence>
<evidence type="ECO:0000256" key="3">
    <source>
        <dbReference type="ARBA" id="ARBA00013014"/>
    </source>
</evidence>
<dbReference type="NCBIfam" id="NF006083">
    <property type="entry name" value="PRK08229.1"/>
    <property type="match status" value="1"/>
</dbReference>
<comment type="pathway">
    <text evidence="1 10">Cofactor biosynthesis; (R)-pantothenate biosynthesis; (R)-pantoate from 3-methyl-2-oxobutanoate: step 2/2.</text>
</comment>
<keyword evidence="14" id="KW-1185">Reference proteome</keyword>
<evidence type="ECO:0000259" key="11">
    <source>
        <dbReference type="Pfam" id="PF02558"/>
    </source>
</evidence>
<feature type="domain" description="Ketopantoate reductase N-terminal" evidence="11">
    <location>
        <begin position="8"/>
        <end position="156"/>
    </location>
</feature>
<reference evidence="13" key="1">
    <citation type="submission" date="2022-11" db="EMBL/GenBank/DDBJ databases">
        <title>Hoeflea poritis sp. nov., isolated from scleractinian coral Porites lutea.</title>
        <authorList>
            <person name="Zhang G."/>
            <person name="Wei Q."/>
            <person name="Cai L."/>
        </authorList>
    </citation>
    <scope>NUCLEOTIDE SEQUENCE</scope>
    <source>
        <strain evidence="13">E7-10</strain>
    </source>
</reference>
<dbReference type="InterPro" id="IPR013328">
    <property type="entry name" value="6PGD_dom2"/>
</dbReference>
<name>A0ABT4VGJ9_9HYPH</name>
<dbReference type="GO" id="GO:0008677">
    <property type="term" value="F:2-dehydropantoate 2-reductase activity"/>
    <property type="evidence" value="ECO:0007669"/>
    <property type="project" value="UniProtKB-EC"/>
</dbReference>
<feature type="domain" description="Ketopantoate reductase C-terminal" evidence="12">
    <location>
        <begin position="180"/>
        <end position="317"/>
    </location>
</feature>
<dbReference type="InterPro" id="IPR008927">
    <property type="entry name" value="6-PGluconate_DH-like_C_sf"/>
</dbReference>
<evidence type="ECO:0000313" key="13">
    <source>
        <dbReference type="EMBL" id="MDA4843829.1"/>
    </source>
</evidence>
<dbReference type="Pfam" id="PF02558">
    <property type="entry name" value="ApbA"/>
    <property type="match status" value="1"/>
</dbReference>
<dbReference type="RefSeq" id="WP_271087340.1">
    <property type="nucleotide sequence ID" value="NZ_JAPJZH010000001.1"/>
</dbReference>
<proteinExistence type="inferred from homology"/>
<evidence type="ECO:0000256" key="8">
    <source>
        <dbReference type="ARBA" id="ARBA00032024"/>
    </source>
</evidence>
<dbReference type="EMBL" id="JAPJZH010000001">
    <property type="protein sequence ID" value="MDA4843829.1"/>
    <property type="molecule type" value="Genomic_DNA"/>
</dbReference>
<dbReference type="Pfam" id="PF08546">
    <property type="entry name" value="ApbA_C"/>
    <property type="match status" value="1"/>
</dbReference>
<evidence type="ECO:0000259" key="12">
    <source>
        <dbReference type="Pfam" id="PF08546"/>
    </source>
</evidence>
<dbReference type="SUPFAM" id="SSF51735">
    <property type="entry name" value="NAD(P)-binding Rossmann-fold domains"/>
    <property type="match status" value="1"/>
</dbReference>
<dbReference type="Proteomes" id="UP001148313">
    <property type="component" value="Unassembled WGS sequence"/>
</dbReference>
<keyword evidence="7 10" id="KW-0560">Oxidoreductase</keyword>
<dbReference type="InterPro" id="IPR013332">
    <property type="entry name" value="KPR_N"/>
</dbReference>
<dbReference type="InterPro" id="IPR050838">
    <property type="entry name" value="Ketopantoate_reductase"/>
</dbReference>
<dbReference type="PANTHER" id="PTHR43765:SF2">
    <property type="entry name" value="2-DEHYDROPANTOATE 2-REDUCTASE"/>
    <property type="match status" value="1"/>
</dbReference>
<protein>
    <recommendedName>
        <fullName evidence="4 10">2-dehydropantoate 2-reductase</fullName>
        <ecNumber evidence="3 10">1.1.1.169</ecNumber>
    </recommendedName>
    <alternativeName>
        <fullName evidence="8 10">Ketopantoate reductase</fullName>
    </alternativeName>
</protein>
<keyword evidence="6 10" id="KW-0521">NADP</keyword>
<dbReference type="EC" id="1.1.1.169" evidence="3 10"/>
<dbReference type="PANTHER" id="PTHR43765">
    <property type="entry name" value="2-DEHYDROPANTOATE 2-REDUCTASE-RELATED"/>
    <property type="match status" value="1"/>
</dbReference>
<keyword evidence="5 10" id="KW-0566">Pantothenate biosynthesis</keyword>